<accession>A0A177U460</accession>
<evidence type="ECO:0000256" key="7">
    <source>
        <dbReference type="ARBA" id="ARBA00023049"/>
    </source>
</evidence>
<dbReference type="PANTHER" id="PTHR47466:SF1">
    <property type="entry name" value="METALLOPROTEASE MEP1 (AFU_ORTHOLOGUE AFUA_1G07730)-RELATED"/>
    <property type="match status" value="1"/>
</dbReference>
<proteinExistence type="inferred from homology"/>
<keyword evidence="5" id="KW-0378">Hydrolase</keyword>
<keyword evidence="7" id="KW-0482">Metalloprotease</keyword>
<dbReference type="GO" id="GO:0046872">
    <property type="term" value="F:metal ion binding"/>
    <property type="evidence" value="ECO:0007669"/>
    <property type="project" value="UniProtKB-KW"/>
</dbReference>
<organism evidence="10 11">
    <name type="scientific">Tilletia caries</name>
    <name type="common">wheat bunt fungus</name>
    <dbReference type="NCBI Taxonomy" id="13290"/>
    <lineage>
        <taxon>Eukaryota</taxon>
        <taxon>Fungi</taxon>
        <taxon>Dikarya</taxon>
        <taxon>Basidiomycota</taxon>
        <taxon>Ustilaginomycotina</taxon>
        <taxon>Exobasidiomycetes</taxon>
        <taxon>Tilletiales</taxon>
        <taxon>Tilletiaceae</taxon>
        <taxon>Tilletia</taxon>
    </lineage>
</organism>
<evidence type="ECO:0000256" key="1">
    <source>
        <dbReference type="ARBA" id="ARBA00008721"/>
    </source>
</evidence>
<feature type="domain" description="Peptidase M43 pregnancy-associated plasma-A" evidence="9">
    <location>
        <begin position="200"/>
        <end position="283"/>
    </location>
</feature>
<gene>
    <name evidence="10" type="ORF">A4X03_0g5670</name>
</gene>
<evidence type="ECO:0000256" key="6">
    <source>
        <dbReference type="ARBA" id="ARBA00022833"/>
    </source>
</evidence>
<dbReference type="AlphaFoldDB" id="A0A177U460"/>
<dbReference type="InterPro" id="IPR024079">
    <property type="entry name" value="MetalloPept_cat_dom_sf"/>
</dbReference>
<evidence type="ECO:0000256" key="5">
    <source>
        <dbReference type="ARBA" id="ARBA00022801"/>
    </source>
</evidence>
<keyword evidence="2" id="KW-0645">Protease</keyword>
<keyword evidence="8" id="KW-1015">Disulfide bond</keyword>
<reference evidence="10" key="2">
    <citation type="journal article" date="2019" name="IMA Fungus">
        <title>Genome sequencing and comparison of five Tilletia species to identify candidate genes for the detection of regulated species infecting wheat.</title>
        <authorList>
            <person name="Nguyen H.D.T."/>
            <person name="Sultana T."/>
            <person name="Kesanakurti P."/>
            <person name="Hambleton S."/>
        </authorList>
    </citation>
    <scope>NUCLEOTIDE SEQUENCE</scope>
    <source>
        <strain evidence="10">DAOMC 238032</strain>
    </source>
</reference>
<keyword evidence="6" id="KW-0862">Zinc</keyword>
<evidence type="ECO:0000256" key="3">
    <source>
        <dbReference type="ARBA" id="ARBA00022723"/>
    </source>
</evidence>
<dbReference type="PANTHER" id="PTHR47466">
    <property type="match status" value="1"/>
</dbReference>
<dbReference type="Pfam" id="PF05572">
    <property type="entry name" value="Peptidase_M43"/>
    <property type="match status" value="1"/>
</dbReference>
<protein>
    <recommendedName>
        <fullName evidence="9">Peptidase M43 pregnancy-associated plasma-A domain-containing protein</fullName>
    </recommendedName>
</protein>
<evidence type="ECO:0000256" key="4">
    <source>
        <dbReference type="ARBA" id="ARBA00022729"/>
    </source>
</evidence>
<reference evidence="10" key="1">
    <citation type="submission" date="2016-04" db="EMBL/GenBank/DDBJ databases">
        <authorList>
            <person name="Nguyen H.D."/>
            <person name="Kesanakurti P."/>
            <person name="Cullis J."/>
            <person name="Levesque C.A."/>
            <person name="Hambleton S."/>
        </authorList>
    </citation>
    <scope>NUCLEOTIDE SEQUENCE</scope>
    <source>
        <strain evidence="10">DAOMC 238032</strain>
    </source>
</reference>
<keyword evidence="4" id="KW-0732">Signal</keyword>
<dbReference type="Proteomes" id="UP000077671">
    <property type="component" value="Unassembled WGS sequence"/>
</dbReference>
<comment type="caution">
    <text evidence="10">The sequence shown here is derived from an EMBL/GenBank/DDBJ whole genome shotgun (WGS) entry which is preliminary data.</text>
</comment>
<dbReference type="GO" id="GO:0008237">
    <property type="term" value="F:metallopeptidase activity"/>
    <property type="evidence" value="ECO:0007669"/>
    <property type="project" value="UniProtKB-KW"/>
</dbReference>
<dbReference type="CDD" id="cd04275">
    <property type="entry name" value="ZnMc_pappalysin_like"/>
    <property type="match status" value="1"/>
</dbReference>
<evidence type="ECO:0000259" key="9">
    <source>
        <dbReference type="Pfam" id="PF05572"/>
    </source>
</evidence>
<dbReference type="EMBL" id="LWDD02000939">
    <property type="protein sequence ID" value="KAE8254761.1"/>
    <property type="molecule type" value="Genomic_DNA"/>
</dbReference>
<dbReference type="SUPFAM" id="SSF55486">
    <property type="entry name" value="Metalloproteases ('zincins'), catalytic domain"/>
    <property type="match status" value="1"/>
</dbReference>
<keyword evidence="3" id="KW-0479">Metal-binding</keyword>
<sequence>MRFSLTTAALALFALGASSTVSARPRALRLCATNAPANRTLEAQLAPLIASERQKEKEGSQRAAPRVVQVHVHVVYSGTTGKIPLAPIQQQIAVLNSDFSQANYRFNLASTTYTDNPAWYDTILDETTRSGLDMKKALYRGGKADLNMYVTSLLNGLLGYATFPWDYNTLFNPKWKDGIVLHTPSLPSDSDVFAPYNLGRTASHEVGHWLGLFHPFQGETCASFNPGDFISDTPLQSTPSFGCPTSKNTCSAPGEDSIHNFMDYGDDVCKQLFTSRQVTRMRALSLLYRGI</sequence>
<comment type="similarity">
    <text evidence="1">Belongs to the peptidase M43B family.</text>
</comment>
<dbReference type="GO" id="GO:0006508">
    <property type="term" value="P:proteolysis"/>
    <property type="evidence" value="ECO:0007669"/>
    <property type="project" value="UniProtKB-KW"/>
</dbReference>
<evidence type="ECO:0000313" key="11">
    <source>
        <dbReference type="Proteomes" id="UP000077671"/>
    </source>
</evidence>
<dbReference type="Gene3D" id="3.40.390.10">
    <property type="entry name" value="Collagenase (Catalytic Domain)"/>
    <property type="match status" value="1"/>
</dbReference>
<evidence type="ECO:0000313" key="10">
    <source>
        <dbReference type="EMBL" id="KAE8254761.1"/>
    </source>
</evidence>
<name>A0A177U460_9BASI</name>
<dbReference type="InterPro" id="IPR008754">
    <property type="entry name" value="Peptidase_M43"/>
</dbReference>
<evidence type="ECO:0000256" key="2">
    <source>
        <dbReference type="ARBA" id="ARBA00022670"/>
    </source>
</evidence>
<evidence type="ECO:0000256" key="8">
    <source>
        <dbReference type="ARBA" id="ARBA00023157"/>
    </source>
</evidence>